<evidence type="ECO:0000256" key="3">
    <source>
        <dbReference type="PROSITE-ProRule" id="PRU00339"/>
    </source>
</evidence>
<keyword evidence="2 3" id="KW-0802">TPR repeat</keyword>
<dbReference type="InterPro" id="IPR011990">
    <property type="entry name" value="TPR-like_helical_dom_sf"/>
</dbReference>
<dbReference type="SUPFAM" id="SSF48452">
    <property type="entry name" value="TPR-like"/>
    <property type="match status" value="4"/>
</dbReference>
<dbReference type="InterPro" id="IPR039226">
    <property type="entry name" value="Ski3/TTC37"/>
</dbReference>
<gene>
    <name evidence="4" type="ORF">BIW11_09093</name>
</gene>
<dbReference type="OrthoDB" id="421075at2759"/>
<dbReference type="STRING" id="418985.A0A1V9XLK4"/>
<dbReference type="InParanoid" id="A0A1V9XLK4"/>
<dbReference type="PROSITE" id="PS50005">
    <property type="entry name" value="TPR"/>
    <property type="match status" value="3"/>
</dbReference>
<keyword evidence="5" id="KW-1185">Reference proteome</keyword>
<dbReference type="Pfam" id="PF13181">
    <property type="entry name" value="TPR_8"/>
    <property type="match status" value="2"/>
</dbReference>
<organism evidence="4 5">
    <name type="scientific">Tropilaelaps mercedesae</name>
    <dbReference type="NCBI Taxonomy" id="418985"/>
    <lineage>
        <taxon>Eukaryota</taxon>
        <taxon>Metazoa</taxon>
        <taxon>Ecdysozoa</taxon>
        <taxon>Arthropoda</taxon>
        <taxon>Chelicerata</taxon>
        <taxon>Arachnida</taxon>
        <taxon>Acari</taxon>
        <taxon>Parasitiformes</taxon>
        <taxon>Mesostigmata</taxon>
        <taxon>Gamasina</taxon>
        <taxon>Dermanyssoidea</taxon>
        <taxon>Laelapidae</taxon>
        <taxon>Tropilaelaps</taxon>
    </lineage>
</organism>
<dbReference type="SMART" id="SM00028">
    <property type="entry name" value="TPR"/>
    <property type="match status" value="6"/>
</dbReference>
<keyword evidence="1" id="KW-0677">Repeat</keyword>
<dbReference type="EMBL" id="MNPL01008023">
    <property type="protein sequence ID" value="OQR74414.1"/>
    <property type="molecule type" value="Genomic_DNA"/>
</dbReference>
<dbReference type="PANTHER" id="PTHR15704:SF7">
    <property type="entry name" value="SUPERKILLER COMPLEX PROTEIN 3"/>
    <property type="match status" value="1"/>
</dbReference>
<dbReference type="GO" id="GO:0055087">
    <property type="term" value="C:Ski complex"/>
    <property type="evidence" value="ECO:0007669"/>
    <property type="project" value="InterPro"/>
</dbReference>
<evidence type="ECO:0008006" key="6">
    <source>
        <dbReference type="Google" id="ProtNLM"/>
    </source>
</evidence>
<reference evidence="4 5" key="1">
    <citation type="journal article" date="2017" name="Gigascience">
        <title>Draft genome of the honey bee ectoparasitic mite, Tropilaelaps mercedesae, is shaped by the parasitic life history.</title>
        <authorList>
            <person name="Dong X."/>
            <person name="Armstrong S.D."/>
            <person name="Xia D."/>
            <person name="Makepeace B.L."/>
            <person name="Darby A.C."/>
            <person name="Kadowaki T."/>
        </authorList>
    </citation>
    <scope>NUCLEOTIDE SEQUENCE [LARGE SCALE GENOMIC DNA]</scope>
    <source>
        <strain evidence="4">Wuxi-XJTLU</strain>
    </source>
</reference>
<name>A0A1V9XLK4_9ACAR</name>
<feature type="repeat" description="TPR" evidence="3">
    <location>
        <begin position="792"/>
        <end position="825"/>
    </location>
</feature>
<dbReference type="Gene3D" id="1.25.40.10">
    <property type="entry name" value="Tetratricopeptide repeat domain"/>
    <property type="match status" value="5"/>
</dbReference>
<evidence type="ECO:0000256" key="1">
    <source>
        <dbReference type="ARBA" id="ARBA00022737"/>
    </source>
</evidence>
<dbReference type="InterPro" id="IPR019734">
    <property type="entry name" value="TPR_rpt"/>
</dbReference>
<protein>
    <recommendedName>
        <fullName evidence="6">Tetratricopeptide repeat protein 37-like</fullName>
    </recommendedName>
</protein>
<evidence type="ECO:0000256" key="2">
    <source>
        <dbReference type="ARBA" id="ARBA00022803"/>
    </source>
</evidence>
<comment type="caution">
    <text evidence="4">The sequence shown here is derived from an EMBL/GenBank/DDBJ whole genome shotgun (WGS) entry which is preliminary data.</text>
</comment>
<dbReference type="Proteomes" id="UP000192247">
    <property type="component" value="Unassembled WGS sequence"/>
</dbReference>
<accession>A0A1V9XLK4</accession>
<evidence type="ECO:0000313" key="4">
    <source>
        <dbReference type="EMBL" id="OQR74414.1"/>
    </source>
</evidence>
<feature type="repeat" description="TPR" evidence="3">
    <location>
        <begin position="575"/>
        <end position="608"/>
    </location>
</feature>
<proteinExistence type="predicted"/>
<dbReference type="GO" id="GO:0006401">
    <property type="term" value="P:RNA catabolic process"/>
    <property type="evidence" value="ECO:0007669"/>
    <property type="project" value="InterPro"/>
</dbReference>
<feature type="repeat" description="TPR" evidence="3">
    <location>
        <begin position="723"/>
        <end position="756"/>
    </location>
</feature>
<dbReference type="InterPro" id="IPR013105">
    <property type="entry name" value="TPR_2"/>
</dbReference>
<evidence type="ECO:0000313" key="5">
    <source>
        <dbReference type="Proteomes" id="UP000192247"/>
    </source>
</evidence>
<dbReference type="Pfam" id="PF07719">
    <property type="entry name" value="TPR_2"/>
    <property type="match status" value="1"/>
</dbReference>
<sequence length="1207" mass="134853">MGTKAQLRDARQYLDAGNFSRCIELCENVLEQDKDHYTALLLLGAAATAATGSDYSAKALKALVRATEVKRDQEAPWQGLLRLLRKHPELDKTLYRKAIQRVLDTSLDETACTLLQIEMAELDGDWHLLGNCFMLGAVAKNSYIVNRIAQVALNFLQRESPTDVQWLQKLLYSELLILGVKKPLLLAYLSLLPASVLPTEFSTISARVPTSLSDELALEVFIQREIAVIPPEKLLQVLKTQPNADTPKYALAQAKLCLVVNDAIGLKEACDSLLDSNPSDWNVWRLHLEGLLRARSYQDVESIAKQAVRSCDKKHLFSLLVYLAKGLHGQCRYREALTVLDRAEKTGAEKVSGPLRLECLLETGRAQEALEEATALQDKTWILRAHMALGGKFELDNAELSNYGVTMAIQYLLFKKRYNDALKIASAALNREGPKAEILFFLGECYLALGHPNHALKCLQQGFVQNRYDSRIGQTLSRTLRSLGKHEENFQLLETLTSSSAIHDGNCWAFFEMGLYHLEHGDPTSAVGPLQKVNTVQPSSLGWELLAEAYASRRSFAAAALAFSKSIELGSKHQPFVKYRLACVAGEQGRYDEALEQFEEALQEDPSSALCAYEMAKTYFTVGRNRLRAALRGPARHFLSRALVTAAQPICSGHSNLICLWNLLGDVMMEAMENKLQLGAPTDARSRMLLNLSEDDTFLVPEKLGTLAEKCFMRCLSLNPDLPNVWHNLAIVSASKQKFDQSISCIKRAISLDPQSASAWSSFGVLAVRAKLSLKLAQSALIRALVLDPELATAWANLGFIYMKNGLLREANQCFTRAQAANPVNVECWLEALVCHLACLCNIDNDNKLSVNIPEEMVNACERAMDSFEGHDVCSAAGYVLLTHGLTKQAETVLSRCGCTTCYIMIAQSAAARQDWEKSSHHIEGLSGAEVTRIKAYVAWKTKGQPEEILSVAPESKAIFNKTQENVEVRRKSLERAVREDPRLEDLWRQLAECLLEEGRYSTAIRIADFMEPPHRPEGLLLWTVANAMAGRKRVAYSTAAKLVRSFPDKPQHWALLRWTSLALEKRHLDIQGYEQISQETCWNEFIHNVKLLENVLKKGVPPSTGTFTISEETTGEQQCRKLVDLLMQRKFTKVFLALATTLLEADPHSEAGLFFTGIWSVANSSESLYKQCWDAMPDESILKKLLQRQLFAQQNTKREPVDMESN</sequence>
<dbReference type="PANTHER" id="PTHR15704">
    <property type="entry name" value="SUPERKILLER 3 PROTEIN-RELATED"/>
    <property type="match status" value="1"/>
</dbReference>
<dbReference type="AlphaFoldDB" id="A0A1V9XLK4"/>